<evidence type="ECO:0000256" key="4">
    <source>
        <dbReference type="ARBA" id="ARBA00019232"/>
    </source>
</evidence>
<evidence type="ECO:0000256" key="1">
    <source>
        <dbReference type="ARBA" id="ARBA00000677"/>
    </source>
</evidence>
<protein>
    <recommendedName>
        <fullName evidence="4 6">Signal peptidase I</fullName>
        <ecNumber evidence="3 6">3.4.21.89</ecNumber>
    </recommendedName>
</protein>
<reference evidence="8 9" key="1">
    <citation type="journal article" date="2011" name="J. Bacteriol.">
        <title>Genome sequence of 'Pedosphaera parvula' Ellin514, an aerobic Verrucomicrobial isolate from pasture soil.</title>
        <authorList>
            <person name="Kant R."/>
            <person name="van Passel M.W."/>
            <person name="Sangwan P."/>
            <person name="Palva A."/>
            <person name="Lucas S."/>
            <person name="Copeland A."/>
            <person name="Lapidus A."/>
            <person name="Glavina Del Rio T."/>
            <person name="Dalin E."/>
            <person name="Tice H."/>
            <person name="Bruce D."/>
            <person name="Goodwin L."/>
            <person name="Pitluck S."/>
            <person name="Chertkov O."/>
            <person name="Larimer F.W."/>
            <person name="Land M.L."/>
            <person name="Hauser L."/>
            <person name="Brettin T.S."/>
            <person name="Detter J.C."/>
            <person name="Han S."/>
            <person name="de Vos W.M."/>
            <person name="Janssen P.H."/>
            <person name="Smidt H."/>
        </authorList>
    </citation>
    <scope>NUCLEOTIDE SEQUENCE [LARGE SCALE GENOMIC DNA]</scope>
    <source>
        <strain evidence="8 9">Ellin514</strain>
    </source>
</reference>
<name>B9XRN0_PEDPL</name>
<gene>
    <name evidence="8" type="ORF">Cflav_PD0432</name>
</gene>
<sequence length="206" mass="22242" precursor="true">MARVSKSTSKSKTKSATNERRNKILVSVALCIAVFGVGLMLLRAFGLLRPFSVPSAAMEPTLVSGDYVMMEGVTYLFCKPRRGDLVVFKTDGIASLPPGNVLSQRVAGSPGETLRLVNGKLLVNEQPVSLQSSTGAIQYVYLPSSYAKYLLTSNDTVTVPTNSIFVLGDNSAASSDSRVWGFVPGTNVLGRVWFRYSPPERVGMVR</sequence>
<dbReference type="Gene3D" id="2.10.109.10">
    <property type="entry name" value="Umud Fragment, subunit A"/>
    <property type="match status" value="1"/>
</dbReference>
<keyword evidence="5 6" id="KW-0378">Hydrolase</keyword>
<dbReference type="Proteomes" id="UP000003688">
    <property type="component" value="Unassembled WGS sequence"/>
</dbReference>
<dbReference type="OrthoDB" id="9802919at2"/>
<comment type="similarity">
    <text evidence="2 6">Belongs to the peptidase S26 family.</text>
</comment>
<accession>B9XRN0</accession>
<evidence type="ECO:0000256" key="5">
    <source>
        <dbReference type="ARBA" id="ARBA00022801"/>
    </source>
</evidence>
<dbReference type="EMBL" id="ABOX02000066">
    <property type="protein sequence ID" value="EEF57501.1"/>
    <property type="molecule type" value="Genomic_DNA"/>
</dbReference>
<dbReference type="NCBIfam" id="TIGR02227">
    <property type="entry name" value="sigpep_I_bact"/>
    <property type="match status" value="1"/>
</dbReference>
<keyword evidence="9" id="KW-1185">Reference proteome</keyword>
<evidence type="ECO:0000259" key="7">
    <source>
        <dbReference type="Pfam" id="PF10502"/>
    </source>
</evidence>
<dbReference type="GO" id="GO:0016020">
    <property type="term" value="C:membrane"/>
    <property type="evidence" value="ECO:0007669"/>
    <property type="project" value="UniProtKB-SubCell"/>
</dbReference>
<dbReference type="GO" id="GO:0006465">
    <property type="term" value="P:signal peptide processing"/>
    <property type="evidence" value="ECO:0007669"/>
    <property type="project" value="InterPro"/>
</dbReference>
<dbReference type="GO" id="GO:0004252">
    <property type="term" value="F:serine-type endopeptidase activity"/>
    <property type="evidence" value="ECO:0007669"/>
    <property type="project" value="InterPro"/>
</dbReference>
<keyword evidence="6" id="KW-0645">Protease</keyword>
<dbReference type="PRINTS" id="PR00727">
    <property type="entry name" value="LEADERPTASE"/>
</dbReference>
<evidence type="ECO:0000313" key="9">
    <source>
        <dbReference type="Proteomes" id="UP000003688"/>
    </source>
</evidence>
<organism evidence="8 9">
    <name type="scientific">Pedosphaera parvula (strain Ellin514)</name>
    <dbReference type="NCBI Taxonomy" id="320771"/>
    <lineage>
        <taxon>Bacteria</taxon>
        <taxon>Pseudomonadati</taxon>
        <taxon>Verrucomicrobiota</taxon>
        <taxon>Pedosphaerae</taxon>
        <taxon>Pedosphaerales</taxon>
        <taxon>Pedosphaeraceae</taxon>
        <taxon>Pedosphaera</taxon>
    </lineage>
</organism>
<proteinExistence type="inferred from homology"/>
<evidence type="ECO:0000256" key="6">
    <source>
        <dbReference type="RuleBase" id="RU362042"/>
    </source>
</evidence>
<dbReference type="PROSITE" id="PS00761">
    <property type="entry name" value="SPASE_I_3"/>
    <property type="match status" value="1"/>
</dbReference>
<dbReference type="PANTHER" id="PTHR43390">
    <property type="entry name" value="SIGNAL PEPTIDASE I"/>
    <property type="match status" value="1"/>
</dbReference>
<feature type="transmembrane region" description="Helical" evidence="6">
    <location>
        <begin position="24"/>
        <end position="45"/>
    </location>
</feature>
<keyword evidence="6" id="KW-0472">Membrane</keyword>
<keyword evidence="6" id="KW-1133">Transmembrane helix</keyword>
<evidence type="ECO:0000313" key="8">
    <source>
        <dbReference type="EMBL" id="EEF57501.1"/>
    </source>
</evidence>
<dbReference type="InterPro" id="IPR000223">
    <property type="entry name" value="Pept_S26A_signal_pept_1"/>
</dbReference>
<dbReference type="InterPro" id="IPR019533">
    <property type="entry name" value="Peptidase_S26"/>
</dbReference>
<dbReference type="SUPFAM" id="SSF51306">
    <property type="entry name" value="LexA/Signal peptidase"/>
    <property type="match status" value="1"/>
</dbReference>
<dbReference type="InterPro" id="IPR036286">
    <property type="entry name" value="LexA/Signal_pep-like_sf"/>
</dbReference>
<keyword evidence="6" id="KW-0812">Transmembrane</keyword>
<dbReference type="Pfam" id="PF10502">
    <property type="entry name" value="Peptidase_S26"/>
    <property type="match status" value="1"/>
</dbReference>
<comment type="subcellular location">
    <subcellularLocation>
        <location evidence="6">Membrane</location>
        <topology evidence="6">Single-pass type II membrane protein</topology>
    </subcellularLocation>
</comment>
<evidence type="ECO:0000256" key="3">
    <source>
        <dbReference type="ARBA" id="ARBA00013208"/>
    </source>
</evidence>
<dbReference type="EC" id="3.4.21.89" evidence="3 6"/>
<comment type="catalytic activity">
    <reaction evidence="1 6">
        <text>Cleavage of hydrophobic, N-terminal signal or leader sequences from secreted and periplasmic proteins.</text>
        <dbReference type="EC" id="3.4.21.89"/>
    </reaction>
</comment>
<dbReference type="GO" id="GO:0009003">
    <property type="term" value="F:signal peptidase activity"/>
    <property type="evidence" value="ECO:0007669"/>
    <property type="project" value="UniProtKB-EC"/>
</dbReference>
<dbReference type="InterPro" id="IPR019758">
    <property type="entry name" value="Pept_S26A_signal_pept_1_CS"/>
</dbReference>
<feature type="domain" description="Peptidase S26" evidence="7">
    <location>
        <begin position="33"/>
        <end position="196"/>
    </location>
</feature>
<dbReference type="CDD" id="cd06530">
    <property type="entry name" value="S26_SPase_I"/>
    <property type="match status" value="1"/>
</dbReference>
<evidence type="ECO:0000256" key="2">
    <source>
        <dbReference type="ARBA" id="ARBA00009370"/>
    </source>
</evidence>
<dbReference type="RefSeq" id="WP_007418463.1">
    <property type="nucleotide sequence ID" value="NZ_ABOX02000066.1"/>
</dbReference>
<dbReference type="PANTHER" id="PTHR43390:SF1">
    <property type="entry name" value="CHLOROPLAST PROCESSING PEPTIDASE"/>
    <property type="match status" value="1"/>
</dbReference>
<comment type="caution">
    <text evidence="8">The sequence shown here is derived from an EMBL/GenBank/DDBJ whole genome shotgun (WGS) entry which is preliminary data.</text>
</comment>
<dbReference type="AlphaFoldDB" id="B9XRN0"/>
<dbReference type="STRING" id="320771.Cflav_PD0432"/>